<evidence type="ECO:0000256" key="2">
    <source>
        <dbReference type="ARBA" id="ARBA00004177"/>
    </source>
</evidence>
<evidence type="ECO:0000256" key="7">
    <source>
        <dbReference type="ARBA" id="ARBA00033728"/>
    </source>
</evidence>
<keyword evidence="6" id="KW-0472">Membrane</keyword>
<dbReference type="GO" id="GO:0010008">
    <property type="term" value="C:endosome membrane"/>
    <property type="evidence" value="ECO:0007669"/>
    <property type="project" value="UniProtKB-SubCell"/>
</dbReference>
<dbReference type="eggNOG" id="ENOG502S5IQ">
    <property type="taxonomic scope" value="Eukaryota"/>
</dbReference>
<feature type="compositionally biased region" description="Polar residues" evidence="10">
    <location>
        <begin position="8"/>
        <end position="17"/>
    </location>
</feature>
<dbReference type="SUPFAM" id="SSF64268">
    <property type="entry name" value="PX domain"/>
    <property type="match status" value="1"/>
</dbReference>
<dbReference type="OrthoDB" id="10254720at2759"/>
<dbReference type="PANTHER" id="PTHR10555:SF170">
    <property type="entry name" value="FI18122P1"/>
    <property type="match status" value="1"/>
</dbReference>
<evidence type="ECO:0000256" key="5">
    <source>
        <dbReference type="ARBA" id="ARBA00022753"/>
    </source>
</evidence>
<dbReference type="GO" id="GO:0005774">
    <property type="term" value="C:vacuolar membrane"/>
    <property type="evidence" value="ECO:0007669"/>
    <property type="project" value="UniProtKB-SubCell"/>
</dbReference>
<evidence type="ECO:0000256" key="10">
    <source>
        <dbReference type="SAM" id="MobiDB-lite"/>
    </source>
</evidence>
<dbReference type="InterPro" id="IPR001683">
    <property type="entry name" value="PX_dom"/>
</dbReference>
<dbReference type="PROSITE" id="PS50195">
    <property type="entry name" value="PX"/>
    <property type="match status" value="1"/>
</dbReference>
<feature type="domain" description="PX" evidence="11">
    <location>
        <begin position="168"/>
        <end position="278"/>
    </location>
</feature>
<reference evidence="13" key="1">
    <citation type="journal article" date="2013" name="Genome Announc.">
        <title>Draft genome sequence of the grapevine dieback fungus Eutypa lata UCR-EL1.</title>
        <authorList>
            <person name="Blanco-Ulate B."/>
            <person name="Rolshausen P.E."/>
            <person name="Cantu D."/>
        </authorList>
    </citation>
    <scope>NUCLEOTIDE SEQUENCE [LARGE SCALE GENOMIC DNA]</scope>
    <source>
        <strain evidence="13">UCR-EL1</strain>
    </source>
</reference>
<dbReference type="Pfam" id="PF00787">
    <property type="entry name" value="PX"/>
    <property type="match status" value="1"/>
</dbReference>
<dbReference type="HOGENOM" id="CLU_070610_0_2_1"/>
<dbReference type="AlphaFoldDB" id="M7SPE8"/>
<organism evidence="12 13">
    <name type="scientific">Eutypa lata (strain UCR-EL1)</name>
    <name type="common">Grapevine dieback disease fungus</name>
    <name type="synonym">Eutypa armeniacae</name>
    <dbReference type="NCBI Taxonomy" id="1287681"/>
    <lineage>
        <taxon>Eukaryota</taxon>
        <taxon>Fungi</taxon>
        <taxon>Dikarya</taxon>
        <taxon>Ascomycota</taxon>
        <taxon>Pezizomycotina</taxon>
        <taxon>Sordariomycetes</taxon>
        <taxon>Xylariomycetidae</taxon>
        <taxon>Xylariales</taxon>
        <taxon>Diatrypaceae</taxon>
        <taxon>Eutypa</taxon>
    </lineage>
</organism>
<dbReference type="Proteomes" id="UP000012174">
    <property type="component" value="Unassembled WGS sequence"/>
</dbReference>
<comment type="function">
    <text evidence="7">Recruits the lipid transfer protein VPS13 to endosomal and vacuolar membranes.</text>
</comment>
<keyword evidence="5" id="KW-0967">Endosome</keyword>
<dbReference type="EMBL" id="KB706258">
    <property type="protein sequence ID" value="EMR68319.1"/>
    <property type="molecule type" value="Genomic_DNA"/>
</dbReference>
<feature type="region of interest" description="Disordered" evidence="10">
    <location>
        <begin position="1"/>
        <end position="55"/>
    </location>
</feature>
<evidence type="ECO:0000313" key="13">
    <source>
        <dbReference type="Proteomes" id="UP000012174"/>
    </source>
</evidence>
<evidence type="ECO:0000256" key="8">
    <source>
        <dbReference type="ARBA" id="ARBA00033774"/>
    </source>
</evidence>
<evidence type="ECO:0000313" key="12">
    <source>
        <dbReference type="EMBL" id="EMR68319.1"/>
    </source>
</evidence>
<sequence>MASPVEHQFTNGSSHGMNGNGPHKGLADAPTINRPPSPPTTETDTETESDIPKNTNIPVLSALLSVQQDRDPDSIASATGNLVTAFNPPENIISMPDSPVISPVTSPPYWMNYNTTNTNTDNHNGSSSYHSRSISNTSVESIPTGGITLRDNENSSLDERGSACWAKSVQVVDYMVVNGGATSVGAFVVYNIRVETLNGSYMNIRKRYSEFDDFRWRLIRTFPGFEAAVPELPPKSIISKFRPRFLEKRRAGLQYFLNCILLNPEFSGSPVLKEFLFS</sequence>
<dbReference type="Gene3D" id="3.30.1520.10">
    <property type="entry name" value="Phox-like domain"/>
    <property type="match status" value="1"/>
</dbReference>
<keyword evidence="4" id="KW-0926">Vacuole</keyword>
<evidence type="ECO:0000256" key="9">
    <source>
        <dbReference type="ARBA" id="ARBA00033785"/>
    </source>
</evidence>
<dbReference type="KEGG" id="ela:UCREL1_4654"/>
<evidence type="ECO:0000256" key="1">
    <source>
        <dbReference type="ARBA" id="ARBA00004148"/>
    </source>
</evidence>
<evidence type="ECO:0000256" key="6">
    <source>
        <dbReference type="ARBA" id="ARBA00023136"/>
    </source>
</evidence>
<gene>
    <name evidence="12" type="ORF">UCREL1_4654</name>
</gene>
<accession>M7SPE8</accession>
<protein>
    <recommendedName>
        <fullName evidence="8">Endosomal/vacuolar adapter protein YPT35</fullName>
    </recommendedName>
    <alternativeName>
        <fullName evidence="9">PX domain-containing protein YPT35</fullName>
    </alternativeName>
</protein>
<name>M7SPE8_EUTLA</name>
<evidence type="ECO:0000256" key="4">
    <source>
        <dbReference type="ARBA" id="ARBA00022554"/>
    </source>
</evidence>
<dbReference type="STRING" id="1287681.M7SPE8"/>
<comment type="similarity">
    <text evidence="3">Belongs to the YPT35 family.</text>
</comment>
<evidence type="ECO:0000259" key="11">
    <source>
        <dbReference type="PROSITE" id="PS50195"/>
    </source>
</evidence>
<dbReference type="OMA" id="PINAIMM"/>
<dbReference type="InterPro" id="IPR037917">
    <property type="entry name" value="Ypt35_PX"/>
</dbReference>
<keyword evidence="13" id="KW-1185">Reference proteome</keyword>
<dbReference type="InterPro" id="IPR036871">
    <property type="entry name" value="PX_dom_sf"/>
</dbReference>
<dbReference type="GO" id="GO:0032266">
    <property type="term" value="F:phosphatidylinositol-3-phosphate binding"/>
    <property type="evidence" value="ECO:0007669"/>
    <property type="project" value="InterPro"/>
</dbReference>
<dbReference type="CDD" id="cd07280">
    <property type="entry name" value="PX_YPT35"/>
    <property type="match status" value="1"/>
</dbReference>
<evidence type="ECO:0000256" key="3">
    <source>
        <dbReference type="ARBA" id="ARBA00007426"/>
    </source>
</evidence>
<dbReference type="PANTHER" id="PTHR10555">
    <property type="entry name" value="SORTING NEXIN"/>
    <property type="match status" value="1"/>
</dbReference>
<dbReference type="SMART" id="SM00312">
    <property type="entry name" value="PX"/>
    <property type="match status" value="1"/>
</dbReference>
<proteinExistence type="inferred from homology"/>
<comment type="subcellular location">
    <subcellularLocation>
        <location evidence="2">Endosome</location>
    </subcellularLocation>
    <subcellularLocation>
        <location evidence="1">Vacuole membrane</location>
        <topology evidence="1">Peripheral membrane protein</topology>
    </subcellularLocation>
</comment>